<dbReference type="Gene3D" id="3.40.50.300">
    <property type="entry name" value="P-loop containing nucleotide triphosphate hydrolases"/>
    <property type="match status" value="1"/>
</dbReference>
<dbReference type="PROSITE" id="PS50893">
    <property type="entry name" value="ABC_TRANSPORTER_2"/>
    <property type="match status" value="1"/>
</dbReference>
<evidence type="ECO:0000256" key="6">
    <source>
        <dbReference type="ARBA" id="ARBA00023136"/>
    </source>
</evidence>
<organism evidence="8 9">
    <name type="scientific">Nocardia vermiculata</name>
    <dbReference type="NCBI Taxonomy" id="257274"/>
    <lineage>
        <taxon>Bacteria</taxon>
        <taxon>Bacillati</taxon>
        <taxon>Actinomycetota</taxon>
        <taxon>Actinomycetes</taxon>
        <taxon>Mycobacteriales</taxon>
        <taxon>Nocardiaceae</taxon>
        <taxon>Nocardia</taxon>
    </lineage>
</organism>
<feature type="domain" description="ABC transporter" evidence="7">
    <location>
        <begin position="10"/>
        <end position="226"/>
    </location>
</feature>
<dbReference type="InterPro" id="IPR003593">
    <property type="entry name" value="AAA+_ATPase"/>
</dbReference>
<dbReference type="GO" id="GO:0016887">
    <property type="term" value="F:ATP hydrolysis activity"/>
    <property type="evidence" value="ECO:0007669"/>
    <property type="project" value="InterPro"/>
</dbReference>
<dbReference type="AlphaFoldDB" id="A0A846Y4J6"/>
<keyword evidence="5" id="KW-1278">Translocase</keyword>
<dbReference type="Pfam" id="PF00005">
    <property type="entry name" value="ABC_tran"/>
    <property type="match status" value="1"/>
</dbReference>
<name>A0A846Y4J6_9NOCA</name>
<proteinExistence type="predicted"/>
<dbReference type="Proteomes" id="UP000565711">
    <property type="component" value="Unassembled WGS sequence"/>
</dbReference>
<evidence type="ECO:0000256" key="5">
    <source>
        <dbReference type="ARBA" id="ARBA00022967"/>
    </source>
</evidence>
<evidence type="ECO:0000256" key="2">
    <source>
        <dbReference type="ARBA" id="ARBA00022475"/>
    </source>
</evidence>
<evidence type="ECO:0000256" key="3">
    <source>
        <dbReference type="ARBA" id="ARBA00022741"/>
    </source>
</evidence>
<gene>
    <name evidence="8" type="ORF">HGA08_28570</name>
</gene>
<dbReference type="InterPro" id="IPR003439">
    <property type="entry name" value="ABC_transporter-like_ATP-bd"/>
</dbReference>
<keyword evidence="3" id="KW-0547">Nucleotide-binding</keyword>
<dbReference type="InterPro" id="IPR027417">
    <property type="entry name" value="P-loop_NTPase"/>
</dbReference>
<dbReference type="GO" id="GO:0005524">
    <property type="term" value="F:ATP binding"/>
    <property type="evidence" value="ECO:0007669"/>
    <property type="project" value="UniProtKB-KW"/>
</dbReference>
<dbReference type="CDD" id="cd03293">
    <property type="entry name" value="ABC_NrtD_SsuB_transporters"/>
    <property type="match status" value="1"/>
</dbReference>
<comment type="caution">
    <text evidence="8">The sequence shown here is derived from an EMBL/GenBank/DDBJ whole genome shotgun (WGS) entry which is preliminary data.</text>
</comment>
<dbReference type="RefSeq" id="WP_067879543.1">
    <property type="nucleotide sequence ID" value="NZ_JAAXOP010000025.1"/>
</dbReference>
<evidence type="ECO:0000259" key="7">
    <source>
        <dbReference type="PROSITE" id="PS50893"/>
    </source>
</evidence>
<keyword evidence="2" id="KW-1003">Cell membrane</keyword>
<dbReference type="PANTHER" id="PTHR42788">
    <property type="entry name" value="TAURINE IMPORT ATP-BINDING PROTEIN-RELATED"/>
    <property type="match status" value="1"/>
</dbReference>
<evidence type="ECO:0000313" key="9">
    <source>
        <dbReference type="Proteomes" id="UP000565711"/>
    </source>
</evidence>
<dbReference type="SUPFAM" id="SSF52540">
    <property type="entry name" value="P-loop containing nucleoside triphosphate hydrolases"/>
    <property type="match status" value="1"/>
</dbReference>
<dbReference type="InterPro" id="IPR050166">
    <property type="entry name" value="ABC_transporter_ATP-bind"/>
</dbReference>
<evidence type="ECO:0000256" key="4">
    <source>
        <dbReference type="ARBA" id="ARBA00022840"/>
    </source>
</evidence>
<reference evidence="8 9" key="1">
    <citation type="submission" date="2020-04" db="EMBL/GenBank/DDBJ databases">
        <title>MicrobeNet Type strains.</title>
        <authorList>
            <person name="Nicholson A.C."/>
        </authorList>
    </citation>
    <scope>NUCLEOTIDE SEQUENCE [LARGE SCALE GENOMIC DNA]</scope>
    <source>
        <strain evidence="8 9">JCM 12354</strain>
    </source>
</reference>
<evidence type="ECO:0000256" key="1">
    <source>
        <dbReference type="ARBA" id="ARBA00022448"/>
    </source>
</evidence>
<dbReference type="SMART" id="SM00382">
    <property type="entry name" value="AAA"/>
    <property type="match status" value="1"/>
</dbReference>
<keyword evidence="1" id="KW-0813">Transport</keyword>
<accession>A0A846Y4J6</accession>
<dbReference type="EMBL" id="JAAXOP010000025">
    <property type="protein sequence ID" value="NKY54153.1"/>
    <property type="molecule type" value="Genomic_DNA"/>
</dbReference>
<dbReference type="PROSITE" id="PS00211">
    <property type="entry name" value="ABC_TRANSPORTER_1"/>
    <property type="match status" value="1"/>
</dbReference>
<dbReference type="InterPro" id="IPR017871">
    <property type="entry name" value="ABC_transporter-like_CS"/>
</dbReference>
<keyword evidence="6" id="KW-0472">Membrane</keyword>
<keyword evidence="9" id="KW-1185">Reference proteome</keyword>
<keyword evidence="4 8" id="KW-0067">ATP-binding</keyword>
<dbReference type="PANTHER" id="PTHR42788:SF17">
    <property type="entry name" value="ALIPHATIC SULFONATES IMPORT ATP-BINDING PROTEIN SSUB"/>
    <property type="match status" value="1"/>
</dbReference>
<protein>
    <submittedName>
        <fullName evidence="8">ABC transporter ATP-binding protein</fullName>
    </submittedName>
</protein>
<evidence type="ECO:0000313" key="8">
    <source>
        <dbReference type="EMBL" id="NKY54153.1"/>
    </source>
</evidence>
<sequence length="243" mass="26818">MNDPRPGAGLELSGVGHRYRDRPILDGIDLTIEPGEFVTVLGPSGVGKSTLLRLLAGIEQPTTGRVRSTTGDGVRSRMMFQEDRLLPWRTVVDNVQLGMRGRRERAVELLQAVGLAGRERDWPRELSGGQRQRVALARALLHQPEVLLLDEPFGALDAITRVTMQQLLERLLAEHPRTVVLVTHDVEESLILSDRVLLLTGSGITRELRIDEPRPRLHGSAESAVRKADLLDALLAADRAVHA</sequence>